<reference evidence="1 2" key="1">
    <citation type="submission" date="2020-05" db="EMBL/GenBank/DDBJ databases">
        <title>Bremerella alba sp. nov., a novel planctomycete isolated from the surface of the macroalga Fucus spiralis.</title>
        <authorList>
            <person name="Godinho O."/>
            <person name="Botelho R."/>
            <person name="Albuquerque L."/>
            <person name="Wiegand S."/>
            <person name="Da Costa M.S."/>
            <person name="Lobo-Da-Cunha A."/>
            <person name="Jogler C."/>
            <person name="Lage O.M."/>
        </authorList>
    </citation>
    <scope>NUCLEOTIDE SEQUENCE [LARGE SCALE GENOMIC DNA]</scope>
    <source>
        <strain evidence="1 2">FF15</strain>
    </source>
</reference>
<evidence type="ECO:0000313" key="2">
    <source>
        <dbReference type="Proteomes" id="UP000551616"/>
    </source>
</evidence>
<sequence length="122" mass="13607">MRECPADFPGKEKVNFYHIKIIDHHFLLYERPESGNPALKQRIVGQCLVKNSYGSLQAYYDKSEKKGEFRRSPRLAGQFSQIARGCIATQKNCAPDLRTQTVPCHNFELGSSSSKGISGGTA</sequence>
<keyword evidence="2" id="KW-1185">Reference proteome</keyword>
<comment type="caution">
    <text evidence="1">The sequence shown here is derived from an EMBL/GenBank/DDBJ whole genome shotgun (WGS) entry which is preliminary data.</text>
</comment>
<protein>
    <submittedName>
        <fullName evidence="1">Uncharacterized protein</fullName>
    </submittedName>
</protein>
<accession>A0A7V9A5Y7</accession>
<name>A0A7V9A5Y7_9BACT</name>
<dbReference type="EMBL" id="JABRWO010000002">
    <property type="protein sequence ID" value="MBA2113723.1"/>
    <property type="molecule type" value="Genomic_DNA"/>
</dbReference>
<dbReference type="Proteomes" id="UP000551616">
    <property type="component" value="Unassembled WGS sequence"/>
</dbReference>
<proteinExistence type="predicted"/>
<gene>
    <name evidence="1" type="ORF">HOV93_08740</name>
</gene>
<evidence type="ECO:0000313" key="1">
    <source>
        <dbReference type="EMBL" id="MBA2113723.1"/>
    </source>
</evidence>
<dbReference type="AlphaFoldDB" id="A0A7V9A5Y7"/>
<organism evidence="1 2">
    <name type="scientific">Bremerella alba</name>
    <dbReference type="NCBI Taxonomy" id="980252"/>
    <lineage>
        <taxon>Bacteria</taxon>
        <taxon>Pseudomonadati</taxon>
        <taxon>Planctomycetota</taxon>
        <taxon>Planctomycetia</taxon>
        <taxon>Pirellulales</taxon>
        <taxon>Pirellulaceae</taxon>
        <taxon>Bremerella</taxon>
    </lineage>
</organism>